<evidence type="ECO:0000313" key="3">
    <source>
        <dbReference type="Proteomes" id="UP001415857"/>
    </source>
</evidence>
<name>A0AAP0R1E2_LIQFO</name>
<reference evidence="2 3" key="1">
    <citation type="journal article" date="2024" name="Plant J.">
        <title>Genome sequences and population genomics reveal climatic adaptation and genomic divergence between two closely related sweetgum species.</title>
        <authorList>
            <person name="Xu W.Q."/>
            <person name="Ren C.Q."/>
            <person name="Zhang X.Y."/>
            <person name="Comes H.P."/>
            <person name="Liu X.H."/>
            <person name="Li Y.G."/>
            <person name="Kettle C.J."/>
            <person name="Jalonen R."/>
            <person name="Gaisberger H."/>
            <person name="Ma Y.Z."/>
            <person name="Qiu Y.X."/>
        </authorList>
    </citation>
    <scope>NUCLEOTIDE SEQUENCE [LARGE SCALE GENOMIC DNA]</scope>
    <source>
        <strain evidence="2">Hangzhou</strain>
    </source>
</reference>
<protein>
    <submittedName>
        <fullName evidence="2">Uncharacterized protein</fullName>
    </submittedName>
</protein>
<comment type="caution">
    <text evidence="2">The sequence shown here is derived from an EMBL/GenBank/DDBJ whole genome shotgun (WGS) entry which is preliminary data.</text>
</comment>
<feature type="region of interest" description="Disordered" evidence="1">
    <location>
        <begin position="1"/>
        <end position="30"/>
    </location>
</feature>
<feature type="compositionally biased region" description="Basic residues" evidence="1">
    <location>
        <begin position="1"/>
        <end position="10"/>
    </location>
</feature>
<dbReference type="AlphaFoldDB" id="A0AAP0R1E2"/>
<dbReference type="Proteomes" id="UP001415857">
    <property type="component" value="Unassembled WGS sequence"/>
</dbReference>
<dbReference type="EMBL" id="JBBPBK010000016">
    <property type="protein sequence ID" value="KAK9267597.1"/>
    <property type="molecule type" value="Genomic_DNA"/>
</dbReference>
<sequence length="137" mass="15362">MEAQNKKRGREQHQEEKKTAKKRDSINFEDDDGFKTWEPCMPVGVFDFPWLSEGMISKSEDLIFEDAFSSLDHTSAALGFELSGHCLCQTPPVSDLPDHKLDANLWPSEGDGLDGVDCIWSSLLNQPLSMGFIERGV</sequence>
<accession>A0AAP0R1E2</accession>
<keyword evidence="3" id="KW-1185">Reference proteome</keyword>
<evidence type="ECO:0000313" key="2">
    <source>
        <dbReference type="EMBL" id="KAK9267597.1"/>
    </source>
</evidence>
<evidence type="ECO:0000256" key="1">
    <source>
        <dbReference type="SAM" id="MobiDB-lite"/>
    </source>
</evidence>
<organism evidence="2 3">
    <name type="scientific">Liquidambar formosana</name>
    <name type="common">Formosan gum</name>
    <dbReference type="NCBI Taxonomy" id="63359"/>
    <lineage>
        <taxon>Eukaryota</taxon>
        <taxon>Viridiplantae</taxon>
        <taxon>Streptophyta</taxon>
        <taxon>Embryophyta</taxon>
        <taxon>Tracheophyta</taxon>
        <taxon>Spermatophyta</taxon>
        <taxon>Magnoliopsida</taxon>
        <taxon>eudicotyledons</taxon>
        <taxon>Gunneridae</taxon>
        <taxon>Pentapetalae</taxon>
        <taxon>Saxifragales</taxon>
        <taxon>Altingiaceae</taxon>
        <taxon>Liquidambar</taxon>
    </lineage>
</organism>
<gene>
    <name evidence="2" type="ORF">L1049_010027</name>
</gene>
<feature type="compositionally biased region" description="Basic and acidic residues" evidence="1">
    <location>
        <begin position="11"/>
        <end position="26"/>
    </location>
</feature>
<proteinExistence type="predicted"/>